<evidence type="ECO:0000313" key="7">
    <source>
        <dbReference type="EnsemblMetazoa" id="GBRI004638-PA"/>
    </source>
</evidence>
<dbReference type="Proteomes" id="UP000091820">
    <property type="component" value="Unassembled WGS sequence"/>
</dbReference>
<dbReference type="SUPFAM" id="SSF56436">
    <property type="entry name" value="C-type lectin-like"/>
    <property type="match status" value="1"/>
</dbReference>
<keyword evidence="3" id="KW-0732">Signal</keyword>
<dbReference type="GO" id="GO:0030246">
    <property type="term" value="F:carbohydrate binding"/>
    <property type="evidence" value="ECO:0007669"/>
    <property type="project" value="UniProtKB-KW"/>
</dbReference>
<dbReference type="PROSITE" id="PS50041">
    <property type="entry name" value="C_TYPE_LECTIN_2"/>
    <property type="match status" value="1"/>
</dbReference>
<dbReference type="EnsemblMetazoa" id="GBRI004638-RA">
    <property type="protein sequence ID" value="GBRI004638-PA"/>
    <property type="gene ID" value="GBRI004638"/>
</dbReference>
<dbReference type="SMART" id="SM00034">
    <property type="entry name" value="CLECT"/>
    <property type="match status" value="1"/>
</dbReference>
<comment type="subcellular location">
    <subcellularLocation>
        <location evidence="1">Secreted</location>
    </subcellularLocation>
</comment>
<dbReference type="VEuPathDB" id="VectorBase:GBRI004638"/>
<evidence type="ECO:0000256" key="3">
    <source>
        <dbReference type="ARBA" id="ARBA00022729"/>
    </source>
</evidence>
<dbReference type="InterPro" id="IPR016186">
    <property type="entry name" value="C-type_lectin-like/link_sf"/>
</dbReference>
<dbReference type="InterPro" id="IPR018378">
    <property type="entry name" value="C-type_lectin_CS"/>
</dbReference>
<reference evidence="8" key="1">
    <citation type="submission" date="2014-03" db="EMBL/GenBank/DDBJ databases">
        <authorList>
            <person name="Aksoy S."/>
            <person name="Warren W."/>
            <person name="Wilson R.K."/>
        </authorList>
    </citation>
    <scope>NUCLEOTIDE SEQUENCE [LARGE SCALE GENOMIC DNA]</scope>
    <source>
        <strain evidence="8">IAEA</strain>
    </source>
</reference>
<evidence type="ECO:0000256" key="1">
    <source>
        <dbReference type="ARBA" id="ARBA00004613"/>
    </source>
</evidence>
<keyword evidence="5" id="KW-1015">Disulfide bond</keyword>
<evidence type="ECO:0000259" key="6">
    <source>
        <dbReference type="PROSITE" id="PS50041"/>
    </source>
</evidence>
<evidence type="ECO:0000256" key="4">
    <source>
        <dbReference type="ARBA" id="ARBA00022734"/>
    </source>
</evidence>
<dbReference type="GO" id="GO:0005615">
    <property type="term" value="C:extracellular space"/>
    <property type="evidence" value="ECO:0007669"/>
    <property type="project" value="TreeGrafter"/>
</dbReference>
<dbReference type="CDD" id="cd00037">
    <property type="entry name" value="CLECT"/>
    <property type="match status" value="1"/>
</dbReference>
<accession>A0A1A9W340</accession>
<dbReference type="PANTHER" id="PTHR22799:SF1">
    <property type="entry name" value="C-TYPE LECTIN DOMAIN FAMILY 11 MEMBER A"/>
    <property type="match status" value="1"/>
</dbReference>
<keyword evidence="8" id="KW-1185">Reference proteome</keyword>
<evidence type="ECO:0000256" key="5">
    <source>
        <dbReference type="ARBA" id="ARBA00023157"/>
    </source>
</evidence>
<sequence length="160" mass="18619">MYSKSMKILLYFAAFSNSVIGPSVNRLFTAPDGLKLFIEPDQKYNWFQAWNECASRNMSLIEFSTVEKYSSIRNLLKNASYTNRNLWLGGTDLGEEGTFIWASTGKKFDYTNWHQNNPDNYLSKEHCVHIWEGTNFEWNDNDCWAKMGIICQENRCNQPG</sequence>
<dbReference type="InterPro" id="IPR016187">
    <property type="entry name" value="CTDL_fold"/>
</dbReference>
<keyword evidence="2" id="KW-0964">Secreted</keyword>
<name>A0A1A9W340_9MUSC</name>
<dbReference type="STRING" id="37001.A0A1A9W340"/>
<protein>
    <submittedName>
        <fullName evidence="7">C-type lectin domain-containing protein</fullName>
    </submittedName>
</protein>
<evidence type="ECO:0000256" key="2">
    <source>
        <dbReference type="ARBA" id="ARBA00022525"/>
    </source>
</evidence>
<dbReference type="PANTHER" id="PTHR22799">
    <property type="entry name" value="TETRANECTIN-RELATED"/>
    <property type="match status" value="1"/>
</dbReference>
<evidence type="ECO:0000313" key="8">
    <source>
        <dbReference type="Proteomes" id="UP000091820"/>
    </source>
</evidence>
<dbReference type="InterPro" id="IPR001304">
    <property type="entry name" value="C-type_lectin-like"/>
</dbReference>
<dbReference type="PROSITE" id="PS00615">
    <property type="entry name" value="C_TYPE_LECTIN_1"/>
    <property type="match status" value="1"/>
</dbReference>
<keyword evidence="4" id="KW-0430">Lectin</keyword>
<feature type="domain" description="C-type lectin" evidence="6">
    <location>
        <begin position="42"/>
        <end position="152"/>
    </location>
</feature>
<dbReference type="GO" id="GO:0008083">
    <property type="term" value="F:growth factor activity"/>
    <property type="evidence" value="ECO:0007669"/>
    <property type="project" value="TreeGrafter"/>
</dbReference>
<dbReference type="Gene3D" id="3.10.100.10">
    <property type="entry name" value="Mannose-Binding Protein A, subunit A"/>
    <property type="match status" value="1"/>
</dbReference>
<organism evidence="7 8">
    <name type="scientific">Glossina brevipalpis</name>
    <dbReference type="NCBI Taxonomy" id="37001"/>
    <lineage>
        <taxon>Eukaryota</taxon>
        <taxon>Metazoa</taxon>
        <taxon>Ecdysozoa</taxon>
        <taxon>Arthropoda</taxon>
        <taxon>Hexapoda</taxon>
        <taxon>Insecta</taxon>
        <taxon>Pterygota</taxon>
        <taxon>Neoptera</taxon>
        <taxon>Endopterygota</taxon>
        <taxon>Diptera</taxon>
        <taxon>Brachycera</taxon>
        <taxon>Muscomorpha</taxon>
        <taxon>Hippoboscoidea</taxon>
        <taxon>Glossinidae</taxon>
        <taxon>Glossina</taxon>
    </lineage>
</organism>
<reference evidence="7" key="2">
    <citation type="submission" date="2020-05" db="UniProtKB">
        <authorList>
            <consortium name="EnsemblMetazoa"/>
        </authorList>
    </citation>
    <scope>IDENTIFICATION</scope>
    <source>
        <strain evidence="7">IAEA</strain>
    </source>
</reference>
<dbReference type="InterPro" id="IPR051663">
    <property type="entry name" value="CLec_Tetranectin-domain"/>
</dbReference>
<proteinExistence type="predicted"/>
<dbReference type="AlphaFoldDB" id="A0A1A9W340"/>
<dbReference type="Pfam" id="PF00059">
    <property type="entry name" value="Lectin_C"/>
    <property type="match status" value="1"/>
</dbReference>